<keyword evidence="3" id="KW-1185">Reference proteome</keyword>
<accession>A0A2R4X1S8</accession>
<evidence type="ECO:0000256" key="1">
    <source>
        <dbReference type="SAM" id="Phobius"/>
    </source>
</evidence>
<dbReference type="GeneID" id="36512541"/>
<feature type="transmembrane region" description="Helical" evidence="1">
    <location>
        <begin position="163"/>
        <end position="182"/>
    </location>
</feature>
<feature type="transmembrane region" description="Helical" evidence="1">
    <location>
        <begin position="34"/>
        <end position="52"/>
    </location>
</feature>
<dbReference type="RefSeq" id="WP_108382379.1">
    <property type="nucleotide sequence ID" value="NZ_CP028858.1"/>
</dbReference>
<feature type="transmembrane region" description="Helical" evidence="1">
    <location>
        <begin position="194"/>
        <end position="216"/>
    </location>
</feature>
<keyword evidence="1" id="KW-0472">Membrane</keyword>
<gene>
    <name evidence="2" type="ORF">HARCEL1_08500</name>
</gene>
<sequence length="223" mass="23678">MTARGRVRSTIERTRGSPLPAAAVRPYLEGQFELAGLLAANGIAFLVGLQYYAASFDQVHFLTWWLFADSPVALALGTVALATMIPSAGSRAKRQTGQLSAVIHTLAVVALVFTGVWTTIVVGWGWATTTTYAPSEALFLILTHLGFVVEAALLAHVGTTDRIALGIGGLFVGVTLYFDYVLGHHPPIPYPDGGSVALIGALIVAPLALGAAWWWLPRRTQAV</sequence>
<organism evidence="2 3">
    <name type="scientific">Halococcoides cellulosivorans</name>
    <dbReference type="NCBI Taxonomy" id="1679096"/>
    <lineage>
        <taxon>Archaea</taxon>
        <taxon>Methanobacteriati</taxon>
        <taxon>Methanobacteriota</taxon>
        <taxon>Stenosarchaea group</taxon>
        <taxon>Halobacteria</taxon>
        <taxon>Halobacteriales</taxon>
        <taxon>Haloarculaceae</taxon>
        <taxon>Halococcoides</taxon>
    </lineage>
</organism>
<evidence type="ECO:0008006" key="4">
    <source>
        <dbReference type="Google" id="ProtNLM"/>
    </source>
</evidence>
<dbReference type="EMBL" id="CP028858">
    <property type="protein sequence ID" value="AWB27747.1"/>
    <property type="molecule type" value="Genomic_DNA"/>
</dbReference>
<evidence type="ECO:0000313" key="3">
    <source>
        <dbReference type="Proteomes" id="UP000244727"/>
    </source>
</evidence>
<reference evidence="2 3" key="1">
    <citation type="submission" date="2018-04" db="EMBL/GenBank/DDBJ databases">
        <title>Halococcoides cellulosivorans gen. nov., sp. nov., an extremely halophilic cellulose-utilizing haloarchaeon from hypersaline lakes.</title>
        <authorList>
            <person name="Sorokin D.Y."/>
            <person name="Toshchakov S.V."/>
            <person name="Samarov N.I."/>
            <person name="Korzhenkov A."/>
            <person name="Kublanov I.V."/>
        </authorList>
    </citation>
    <scope>NUCLEOTIDE SEQUENCE [LARGE SCALE GENOMIC DNA]</scope>
    <source>
        <strain evidence="2 3">HArcel1</strain>
    </source>
</reference>
<name>A0A2R4X1S8_9EURY</name>
<proteinExistence type="predicted"/>
<dbReference type="Proteomes" id="UP000244727">
    <property type="component" value="Chromosome"/>
</dbReference>
<feature type="transmembrane region" description="Helical" evidence="1">
    <location>
        <begin position="101"/>
        <end position="126"/>
    </location>
</feature>
<evidence type="ECO:0000313" key="2">
    <source>
        <dbReference type="EMBL" id="AWB27747.1"/>
    </source>
</evidence>
<dbReference type="Pfam" id="PF07187">
    <property type="entry name" value="DUF1405"/>
    <property type="match status" value="1"/>
</dbReference>
<feature type="transmembrane region" description="Helical" evidence="1">
    <location>
        <begin position="138"/>
        <end position="156"/>
    </location>
</feature>
<dbReference type="AlphaFoldDB" id="A0A2R4X1S8"/>
<keyword evidence="1" id="KW-0812">Transmembrane</keyword>
<dbReference type="InterPro" id="IPR009845">
    <property type="entry name" value="DUF1405"/>
</dbReference>
<keyword evidence="1" id="KW-1133">Transmembrane helix</keyword>
<protein>
    <recommendedName>
        <fullName evidence="4">DUF1405 domain-containing protein</fullName>
    </recommendedName>
</protein>
<dbReference type="KEGG" id="harc:HARCEL1_08500"/>
<feature type="transmembrane region" description="Helical" evidence="1">
    <location>
        <begin position="64"/>
        <end position="89"/>
    </location>
</feature>